<dbReference type="Proteomes" id="UP000016887">
    <property type="component" value="Chromosome"/>
</dbReference>
<keyword evidence="3" id="KW-1185">Reference proteome</keyword>
<dbReference type="PANTHER" id="PTHR38813">
    <property type="match status" value="1"/>
</dbReference>
<dbReference type="Pfam" id="PF05016">
    <property type="entry name" value="ParE_toxin"/>
    <property type="match status" value="1"/>
</dbReference>
<dbReference type="RefSeq" id="WP_022541109.1">
    <property type="nucleotide sequence ID" value="NC_022521.1"/>
</dbReference>
<organism evidence="2 3">
    <name type="scientific">Aeropyrum camini SY1 = JCM 12091</name>
    <dbReference type="NCBI Taxonomy" id="1198449"/>
    <lineage>
        <taxon>Archaea</taxon>
        <taxon>Thermoproteota</taxon>
        <taxon>Thermoprotei</taxon>
        <taxon>Desulfurococcales</taxon>
        <taxon>Desulfurococcaceae</taxon>
        <taxon>Aeropyrum</taxon>
    </lineage>
</organism>
<proteinExistence type="predicted"/>
<keyword evidence="1" id="KW-1277">Toxin-antitoxin system</keyword>
<evidence type="ECO:0000256" key="1">
    <source>
        <dbReference type="ARBA" id="ARBA00022649"/>
    </source>
</evidence>
<evidence type="ECO:0000313" key="3">
    <source>
        <dbReference type="Proteomes" id="UP000016887"/>
    </source>
</evidence>
<sequence length="88" mass="10799">MNTFNIKVKRRAFRALERLPRDYRLRVLEVLDELSINPIPFREYDLKKLKGYEDTFRIRIGDIRIVYTIDWDARNITVHYVGHRERAY</sequence>
<evidence type="ECO:0008006" key="4">
    <source>
        <dbReference type="Google" id="ProtNLM"/>
    </source>
</evidence>
<dbReference type="InterPro" id="IPR035093">
    <property type="entry name" value="RelE/ParE_toxin_dom_sf"/>
</dbReference>
<dbReference type="InterPro" id="IPR007712">
    <property type="entry name" value="RelE/ParE_toxin"/>
</dbReference>
<evidence type="ECO:0000313" key="2">
    <source>
        <dbReference type="EMBL" id="BAN89832.1"/>
    </source>
</evidence>
<dbReference type="PANTHER" id="PTHR38813:SF1">
    <property type="entry name" value="TOXIN RELE1-RELATED"/>
    <property type="match status" value="1"/>
</dbReference>
<dbReference type="InterPro" id="IPR052747">
    <property type="entry name" value="TA_system_RelE_toxin"/>
</dbReference>
<reference evidence="2 3" key="1">
    <citation type="journal article" date="2013" name="Appl. Environ. Microbiol.">
        <title>Variation of the Virus-Related Elements within Syntenic Genomes of the Hyperthermophilic Archaeon Aeropyrum.</title>
        <authorList>
            <person name="Daifuku T."/>
            <person name="Yoshida T."/>
            <person name="Kitamura T."/>
            <person name="Kawaichi S."/>
            <person name="Inoue T."/>
            <person name="Nomura K."/>
            <person name="Yoshida Y."/>
            <person name="Kuno S."/>
            <person name="Sako Y."/>
        </authorList>
    </citation>
    <scope>NUCLEOTIDE SEQUENCE [LARGE SCALE GENOMIC DNA]</scope>
    <source>
        <strain evidence="2 3">SY1</strain>
    </source>
</reference>
<dbReference type="EMBL" id="AP012489">
    <property type="protein sequence ID" value="BAN89832.1"/>
    <property type="molecule type" value="Genomic_DNA"/>
</dbReference>
<name>U3T8H8_9CREN</name>
<gene>
    <name evidence="2" type="ORF">ACAM_0363</name>
</gene>
<dbReference type="AlphaFoldDB" id="U3T8H8"/>
<dbReference type="KEGG" id="acj:ACAM_0363"/>
<dbReference type="Gene3D" id="3.30.2310.20">
    <property type="entry name" value="RelE-like"/>
    <property type="match status" value="1"/>
</dbReference>
<accession>U3T8H8</accession>
<protein>
    <recommendedName>
        <fullName evidence="4">Type II toxin-antitoxin system RelE/ParE family toxin</fullName>
    </recommendedName>
</protein>
<dbReference type="GeneID" id="99613128"/>
<dbReference type="SUPFAM" id="SSF143011">
    <property type="entry name" value="RelE-like"/>
    <property type="match status" value="1"/>
</dbReference>
<dbReference type="STRING" id="1198449.ACAM_0363"/>
<dbReference type="eggNOG" id="arCOG01665">
    <property type="taxonomic scope" value="Archaea"/>
</dbReference>